<dbReference type="InterPro" id="IPR035965">
    <property type="entry name" value="PAS-like_dom_sf"/>
</dbReference>
<keyword evidence="10" id="KW-1185">Reference proteome</keyword>
<dbReference type="PANTHER" id="PTHR43065">
    <property type="entry name" value="SENSOR HISTIDINE KINASE"/>
    <property type="match status" value="1"/>
</dbReference>
<evidence type="ECO:0000259" key="8">
    <source>
        <dbReference type="PROSITE" id="PS50113"/>
    </source>
</evidence>
<dbReference type="PROSITE" id="PS50110">
    <property type="entry name" value="RESPONSE_REGULATORY"/>
    <property type="match status" value="1"/>
</dbReference>
<dbReference type="CDD" id="cd00130">
    <property type="entry name" value="PAS"/>
    <property type="match status" value="1"/>
</dbReference>
<dbReference type="SUPFAM" id="SSF55785">
    <property type="entry name" value="PYP-like sensor domain (PAS domain)"/>
    <property type="match status" value="1"/>
</dbReference>
<gene>
    <name evidence="9" type="ORF">ACFFGE_02365</name>
</gene>
<dbReference type="Gene3D" id="3.30.450.20">
    <property type="entry name" value="PAS domain"/>
    <property type="match status" value="1"/>
</dbReference>
<dbReference type="Pfam" id="PF00072">
    <property type="entry name" value="Response_reg"/>
    <property type="match status" value="1"/>
</dbReference>
<dbReference type="SUPFAM" id="SSF55874">
    <property type="entry name" value="ATPase domain of HSP90 chaperone/DNA topoisomerase II/histidine kinase"/>
    <property type="match status" value="1"/>
</dbReference>
<dbReference type="PRINTS" id="PR00344">
    <property type="entry name" value="BCTRLSENSOR"/>
</dbReference>
<evidence type="ECO:0000256" key="3">
    <source>
        <dbReference type="ARBA" id="ARBA00022553"/>
    </source>
</evidence>
<dbReference type="Pfam" id="PF02518">
    <property type="entry name" value="HATPase_c"/>
    <property type="match status" value="1"/>
</dbReference>
<dbReference type="InterPro" id="IPR011006">
    <property type="entry name" value="CheY-like_superfamily"/>
</dbReference>
<evidence type="ECO:0000256" key="2">
    <source>
        <dbReference type="ARBA" id="ARBA00012438"/>
    </source>
</evidence>
<dbReference type="PANTHER" id="PTHR43065:SF42">
    <property type="entry name" value="TWO-COMPONENT SENSOR PPRA"/>
    <property type="match status" value="1"/>
</dbReference>
<feature type="domain" description="PAS" evidence="7">
    <location>
        <begin position="26"/>
        <end position="75"/>
    </location>
</feature>
<dbReference type="Gene3D" id="3.40.50.2300">
    <property type="match status" value="1"/>
</dbReference>
<keyword evidence="3 4" id="KW-0597">Phosphoprotein</keyword>
<comment type="caution">
    <text evidence="9">The sequence shown here is derived from an EMBL/GenBank/DDBJ whole genome shotgun (WGS) entry which is preliminary data.</text>
</comment>
<dbReference type="InterPro" id="IPR000014">
    <property type="entry name" value="PAS"/>
</dbReference>
<evidence type="ECO:0000256" key="4">
    <source>
        <dbReference type="PROSITE-ProRule" id="PRU00169"/>
    </source>
</evidence>
<dbReference type="SMART" id="SM00387">
    <property type="entry name" value="HATPase_c"/>
    <property type="match status" value="1"/>
</dbReference>
<comment type="catalytic activity">
    <reaction evidence="1">
        <text>ATP + protein L-histidine = ADP + protein N-phospho-L-histidine.</text>
        <dbReference type="EC" id="2.7.13.3"/>
    </reaction>
</comment>
<dbReference type="Pfam" id="PF13426">
    <property type="entry name" value="PAS_9"/>
    <property type="match status" value="1"/>
</dbReference>
<dbReference type="InterPro" id="IPR036890">
    <property type="entry name" value="HATPase_C_sf"/>
</dbReference>
<dbReference type="InterPro" id="IPR005467">
    <property type="entry name" value="His_kinase_dom"/>
</dbReference>
<reference evidence="9 10" key="1">
    <citation type="submission" date="2024-09" db="EMBL/GenBank/DDBJ databases">
        <authorList>
            <person name="Sun Q."/>
            <person name="Mori K."/>
        </authorList>
    </citation>
    <scope>NUCLEOTIDE SEQUENCE [LARGE SCALE GENOMIC DNA]</scope>
    <source>
        <strain evidence="9 10">NCAIM B.02621</strain>
    </source>
</reference>
<dbReference type="EC" id="2.7.13.3" evidence="2"/>
<dbReference type="PROSITE" id="PS50112">
    <property type="entry name" value="PAS"/>
    <property type="match status" value="1"/>
</dbReference>
<keyword evidence="9" id="KW-0418">Kinase</keyword>
<evidence type="ECO:0000256" key="1">
    <source>
        <dbReference type="ARBA" id="ARBA00000085"/>
    </source>
</evidence>
<dbReference type="NCBIfam" id="TIGR00229">
    <property type="entry name" value="sensory_box"/>
    <property type="match status" value="1"/>
</dbReference>
<evidence type="ECO:0000313" key="9">
    <source>
        <dbReference type="EMBL" id="MFC0632723.1"/>
    </source>
</evidence>
<dbReference type="SMART" id="SM00086">
    <property type="entry name" value="PAC"/>
    <property type="match status" value="1"/>
</dbReference>
<dbReference type="GO" id="GO:0016301">
    <property type="term" value="F:kinase activity"/>
    <property type="evidence" value="ECO:0007669"/>
    <property type="project" value="UniProtKB-KW"/>
</dbReference>
<dbReference type="InterPro" id="IPR004358">
    <property type="entry name" value="Sig_transdc_His_kin-like_C"/>
</dbReference>
<dbReference type="InterPro" id="IPR000700">
    <property type="entry name" value="PAS-assoc_C"/>
</dbReference>
<dbReference type="Gene3D" id="3.30.565.10">
    <property type="entry name" value="Histidine kinase-like ATPase, C-terminal domain"/>
    <property type="match status" value="1"/>
</dbReference>
<sequence length="530" mass="57984">MTDPTSPDSPHFNSKPRVTAEGFSGKDDIFFAAVEMTRMPMIVTDPNQDDNPIVFANVAFQELSGYRSEEIVGRNCRFLQGVGTDRETVAQIRSAIEARTDVSVEILNYRKDGSAFWNALFISPVFDGEGELLYFFASQLDVSRRRDAEDALRQAQKMEAVGQLTGGIAHDFNNMLTVIMGNIDSALERTDDDVVRTRLERALDGARRAETLTSQLLAFARKQRLDGRPTNLNILVRGLKDMLDRTLGSQIEIELDFAEGLRLARVDSVQAEVALLNILINARDAMIDGGEVRISTRNLTVDAEESHPSGAGAGEYVCLSIQDTGEGIPANVLDRVTEPFFTTKDVGKGTGMGLAMVYGFMRQSQGYLHIDSTEGAGTTVTLLFPAVQGEAAGLQERPRQDTRGGNETILMVEDNADVMEMGRGILEDFGYNVVAATQGTEALARVREGLEIDLLFTDIVMPGGMNGVTLANEVRRLRPNLPVLLTTGWADRALEGSDARAGYDIIPKPYRRGELARKVRILLDGPTGVS</sequence>
<keyword evidence="9" id="KW-0808">Transferase</keyword>
<dbReference type="Pfam" id="PF00512">
    <property type="entry name" value="HisKA"/>
    <property type="match status" value="1"/>
</dbReference>
<dbReference type="InterPro" id="IPR003661">
    <property type="entry name" value="HisK_dim/P_dom"/>
</dbReference>
<dbReference type="SUPFAM" id="SSF47384">
    <property type="entry name" value="Homodimeric domain of signal transducing histidine kinase"/>
    <property type="match status" value="1"/>
</dbReference>
<dbReference type="RefSeq" id="WP_376833927.1">
    <property type="nucleotide sequence ID" value="NZ_JBHLSW010000003.1"/>
</dbReference>
<dbReference type="PROSITE" id="PS50109">
    <property type="entry name" value="HIS_KIN"/>
    <property type="match status" value="1"/>
</dbReference>
<feature type="domain" description="Response regulatory" evidence="6">
    <location>
        <begin position="408"/>
        <end position="523"/>
    </location>
</feature>
<organism evidence="9 10">
    <name type="scientific">Brevundimonas balnearis</name>
    <dbReference type="NCBI Taxonomy" id="1572858"/>
    <lineage>
        <taxon>Bacteria</taxon>
        <taxon>Pseudomonadati</taxon>
        <taxon>Pseudomonadota</taxon>
        <taxon>Alphaproteobacteria</taxon>
        <taxon>Caulobacterales</taxon>
        <taxon>Caulobacteraceae</taxon>
        <taxon>Brevundimonas</taxon>
    </lineage>
</organism>
<dbReference type="InterPro" id="IPR003594">
    <property type="entry name" value="HATPase_dom"/>
</dbReference>
<evidence type="ECO:0000259" key="6">
    <source>
        <dbReference type="PROSITE" id="PS50110"/>
    </source>
</evidence>
<dbReference type="InterPro" id="IPR001610">
    <property type="entry name" value="PAC"/>
</dbReference>
<proteinExistence type="predicted"/>
<dbReference type="SMART" id="SM00388">
    <property type="entry name" value="HisKA"/>
    <property type="match status" value="1"/>
</dbReference>
<dbReference type="PROSITE" id="PS50113">
    <property type="entry name" value="PAC"/>
    <property type="match status" value="1"/>
</dbReference>
<dbReference type="SMART" id="SM00448">
    <property type="entry name" value="REC"/>
    <property type="match status" value="1"/>
</dbReference>
<feature type="modified residue" description="4-aspartylphosphate" evidence="4">
    <location>
        <position position="458"/>
    </location>
</feature>
<evidence type="ECO:0000259" key="7">
    <source>
        <dbReference type="PROSITE" id="PS50112"/>
    </source>
</evidence>
<dbReference type="Gene3D" id="1.10.287.130">
    <property type="match status" value="1"/>
</dbReference>
<dbReference type="EMBL" id="JBHLSW010000003">
    <property type="protein sequence ID" value="MFC0632723.1"/>
    <property type="molecule type" value="Genomic_DNA"/>
</dbReference>
<protein>
    <recommendedName>
        <fullName evidence="2">histidine kinase</fullName>
        <ecNumber evidence="2">2.7.13.3</ecNumber>
    </recommendedName>
</protein>
<feature type="domain" description="PAC" evidence="8">
    <location>
        <begin position="100"/>
        <end position="154"/>
    </location>
</feature>
<dbReference type="SUPFAM" id="SSF52172">
    <property type="entry name" value="CheY-like"/>
    <property type="match status" value="1"/>
</dbReference>
<dbReference type="Proteomes" id="UP001589906">
    <property type="component" value="Unassembled WGS sequence"/>
</dbReference>
<dbReference type="NCBIfam" id="NF010076">
    <property type="entry name" value="PRK13557.1"/>
    <property type="match status" value="1"/>
</dbReference>
<feature type="domain" description="Histidine kinase" evidence="5">
    <location>
        <begin position="167"/>
        <end position="388"/>
    </location>
</feature>
<dbReference type="InterPro" id="IPR036097">
    <property type="entry name" value="HisK_dim/P_sf"/>
</dbReference>
<evidence type="ECO:0000313" key="10">
    <source>
        <dbReference type="Proteomes" id="UP001589906"/>
    </source>
</evidence>
<dbReference type="InterPro" id="IPR001789">
    <property type="entry name" value="Sig_transdc_resp-reg_receiver"/>
</dbReference>
<name>A0ABV6R2C9_9CAUL</name>
<dbReference type="CDD" id="cd00082">
    <property type="entry name" value="HisKA"/>
    <property type="match status" value="1"/>
</dbReference>
<evidence type="ECO:0000259" key="5">
    <source>
        <dbReference type="PROSITE" id="PS50109"/>
    </source>
</evidence>
<accession>A0ABV6R2C9</accession>